<dbReference type="RefSeq" id="WP_000615324.1">
    <property type="nucleotide sequence ID" value="NZ_WIJK01000010.1"/>
</dbReference>
<sequence length="76" mass="9064">MIQLFFTLSSHMFFVYLVFQLLKDLVRWDQILKVTKDNAKKVRLLVVLCSIGLGYLISSFFLNLYQLWQEAVRTLF</sequence>
<feature type="transmembrane region" description="Helical" evidence="1">
    <location>
        <begin position="6"/>
        <end position="23"/>
    </location>
</feature>
<comment type="caution">
    <text evidence="2">The sequence shown here is derived from an EMBL/GenBank/DDBJ whole genome shotgun (WGS) entry which is preliminary data.</text>
</comment>
<dbReference type="NCBIfam" id="TIGR02327">
    <property type="entry name" value="int_mem_ywzB"/>
    <property type="match status" value="1"/>
</dbReference>
<keyword evidence="1" id="KW-1133">Transmembrane helix</keyword>
<organism evidence="2 3">
    <name type="scientific">Streptococcus mitis</name>
    <dbReference type="NCBI Taxonomy" id="28037"/>
    <lineage>
        <taxon>Bacteria</taxon>
        <taxon>Bacillati</taxon>
        <taxon>Bacillota</taxon>
        <taxon>Bacilli</taxon>
        <taxon>Lactobacillales</taxon>
        <taxon>Streptococcaceae</taxon>
        <taxon>Streptococcus</taxon>
        <taxon>Streptococcus mitis group</taxon>
    </lineage>
</organism>
<reference evidence="2 3" key="1">
    <citation type="submission" date="2019-10" db="EMBL/GenBank/DDBJ databases">
        <title>Streptococcus mitis of the oral and urogenital tracts.</title>
        <authorList>
            <person name="Price T."/>
            <person name="Mores C.R."/>
            <person name="Putonti C."/>
            <person name="Wolfe A.J."/>
        </authorList>
    </citation>
    <scope>NUCLEOTIDE SEQUENCE [LARGE SCALE GENOMIC DNA]</scope>
    <source>
        <strain evidence="2 3">SM16</strain>
    </source>
</reference>
<dbReference type="Pfam" id="PF06612">
    <property type="entry name" value="DUF1146"/>
    <property type="match status" value="1"/>
</dbReference>
<protein>
    <submittedName>
        <fullName evidence="2">DUF1146 domain-containing protein</fullName>
    </submittedName>
</protein>
<accession>A0A7X1V4S4</accession>
<proteinExistence type="predicted"/>
<name>A0A7X1V4S4_STRMT</name>
<keyword evidence="1" id="KW-0812">Transmembrane</keyword>
<feature type="transmembrane region" description="Helical" evidence="1">
    <location>
        <begin position="44"/>
        <end position="68"/>
    </location>
</feature>
<dbReference type="Proteomes" id="UP000467560">
    <property type="component" value="Unassembled WGS sequence"/>
</dbReference>
<keyword evidence="1" id="KW-0472">Membrane</keyword>
<evidence type="ECO:0000313" key="3">
    <source>
        <dbReference type="Proteomes" id="UP000467560"/>
    </source>
</evidence>
<evidence type="ECO:0000256" key="1">
    <source>
        <dbReference type="SAM" id="Phobius"/>
    </source>
</evidence>
<dbReference type="EMBL" id="WIJK01000010">
    <property type="protein sequence ID" value="MQQ52257.1"/>
    <property type="molecule type" value="Genomic_DNA"/>
</dbReference>
<evidence type="ECO:0000313" key="2">
    <source>
        <dbReference type="EMBL" id="MQQ52257.1"/>
    </source>
</evidence>
<dbReference type="AlphaFoldDB" id="A0A7X1V4S4"/>
<dbReference type="InterPro" id="IPR009526">
    <property type="entry name" value="DUF1146"/>
</dbReference>
<gene>
    <name evidence="2" type="ORF">GEZ89_04645</name>
</gene>